<keyword evidence="7 9" id="KW-1133">Transmembrane helix</keyword>
<accession>A0A662Z2V9</accession>
<evidence type="ECO:0000313" key="11">
    <source>
        <dbReference type="EMBL" id="HJE20035.1"/>
    </source>
</evidence>
<dbReference type="InterPro" id="IPR020846">
    <property type="entry name" value="MFS_dom"/>
</dbReference>
<dbReference type="Proteomes" id="UP000763505">
    <property type="component" value="Unassembled WGS sequence"/>
</dbReference>
<keyword evidence="6 9" id="KW-0812">Transmembrane</keyword>
<dbReference type="PANTHER" id="PTHR23535">
    <property type="entry name" value="SUGAR EFFLUX TRANSPORTER A-RELATED"/>
    <property type="match status" value="1"/>
</dbReference>
<sequence length="402" mass="44123">MLRDIFNIKNYPLFLVNMGFLGVAIAVTSPFLIIYMTEEYGISTTAFGLFLAAAALGSFIINTYVGRKSDHITFDRKYIIVAALVSMIIAFMGFVIFENLLIVIVSYILFASLGAPAMPQLYASARESINDYQPRLATFANTVLRSTFSLGFLIGPLIGTILLANFGFDGLFVGTSLFFVSVLILALLIKPRSKPPSERDDVQMNVSVSNQAPSLTKNMYIFLPFIAFIFLQMAMFMYNLNMPLYVTGTLGLDERNVGIIASLCAGLEVPFMIMVGYIAGRYSARNLLIVSGFFAIIYFTLIGTIQDFTWMLIGQVPLSIFLAIMLGLGISYFQELVPQFPGFASTLFANGMIVGQLLGNLLGGMLSDFAGVQSVFYLCTAAVIISMIILFITKPVVKEEAI</sequence>
<evidence type="ECO:0000256" key="6">
    <source>
        <dbReference type="ARBA" id="ARBA00022692"/>
    </source>
</evidence>
<dbReference type="OrthoDB" id="7337792at2"/>
<evidence type="ECO:0000313" key="13">
    <source>
        <dbReference type="Proteomes" id="UP000243605"/>
    </source>
</evidence>
<feature type="transmembrane region" description="Helical" evidence="9">
    <location>
        <begin position="287"/>
        <end position="306"/>
    </location>
</feature>
<dbReference type="AlphaFoldDB" id="A0A662Z2V9"/>
<evidence type="ECO:0000256" key="4">
    <source>
        <dbReference type="ARBA" id="ARBA00022475"/>
    </source>
</evidence>
<evidence type="ECO:0000256" key="2">
    <source>
        <dbReference type="ARBA" id="ARBA00006523"/>
    </source>
</evidence>
<evidence type="ECO:0000256" key="9">
    <source>
        <dbReference type="SAM" id="Phobius"/>
    </source>
</evidence>
<reference evidence="11" key="3">
    <citation type="submission" date="2021-09" db="EMBL/GenBank/DDBJ databases">
        <authorList>
            <person name="Gilroy R."/>
        </authorList>
    </citation>
    <scope>NUCLEOTIDE SEQUENCE</scope>
    <source>
        <strain evidence="11">6019</strain>
    </source>
</reference>
<dbReference type="Gene3D" id="1.20.1250.20">
    <property type="entry name" value="MFS general substrate transporter like domains"/>
    <property type="match status" value="2"/>
</dbReference>
<comment type="subcellular location">
    <subcellularLocation>
        <location evidence="1">Cell membrane</location>
        <topology evidence="1">Multi-pass membrane protein</topology>
    </subcellularLocation>
</comment>
<dbReference type="Pfam" id="PF07690">
    <property type="entry name" value="MFS_1"/>
    <property type="match status" value="1"/>
</dbReference>
<evidence type="ECO:0000256" key="8">
    <source>
        <dbReference type="ARBA" id="ARBA00023136"/>
    </source>
</evidence>
<feature type="transmembrane region" description="Helical" evidence="9">
    <location>
        <begin position="42"/>
        <end position="66"/>
    </location>
</feature>
<dbReference type="InterPro" id="IPR036259">
    <property type="entry name" value="MFS_trans_sf"/>
</dbReference>
<keyword evidence="3" id="KW-0813">Transport</keyword>
<dbReference type="Proteomes" id="UP000243605">
    <property type="component" value="Unassembled WGS sequence"/>
</dbReference>
<evidence type="ECO:0000256" key="3">
    <source>
        <dbReference type="ARBA" id="ARBA00022448"/>
    </source>
</evidence>
<evidence type="ECO:0000256" key="5">
    <source>
        <dbReference type="ARBA" id="ARBA00022597"/>
    </source>
</evidence>
<name>A0A662Z2V9_9STAP</name>
<evidence type="ECO:0000256" key="1">
    <source>
        <dbReference type="ARBA" id="ARBA00004651"/>
    </source>
</evidence>
<dbReference type="GO" id="GO:0022857">
    <property type="term" value="F:transmembrane transporter activity"/>
    <property type="evidence" value="ECO:0007669"/>
    <property type="project" value="InterPro"/>
</dbReference>
<keyword evidence="5" id="KW-0762">Sugar transport</keyword>
<feature type="transmembrane region" description="Helical" evidence="9">
    <location>
        <begin position="170"/>
        <end position="189"/>
    </location>
</feature>
<feature type="domain" description="Major facilitator superfamily (MFS) profile" evidence="10">
    <location>
        <begin position="1"/>
        <end position="398"/>
    </location>
</feature>
<keyword evidence="13" id="KW-1185">Reference proteome</keyword>
<dbReference type="SUPFAM" id="SSF103473">
    <property type="entry name" value="MFS general substrate transporter"/>
    <property type="match status" value="1"/>
</dbReference>
<organism evidence="12 13">
    <name type="scientific">Aliicoccus persicus</name>
    <dbReference type="NCBI Taxonomy" id="930138"/>
    <lineage>
        <taxon>Bacteria</taxon>
        <taxon>Bacillati</taxon>
        <taxon>Bacillota</taxon>
        <taxon>Bacilli</taxon>
        <taxon>Bacillales</taxon>
        <taxon>Staphylococcaceae</taxon>
        <taxon>Aliicoccus</taxon>
    </lineage>
</organism>
<feature type="transmembrane region" description="Helical" evidence="9">
    <location>
        <begin position="143"/>
        <end position="164"/>
    </location>
</feature>
<dbReference type="EMBL" id="FOIT01000003">
    <property type="protein sequence ID" value="SEV99522.1"/>
    <property type="molecule type" value="Genomic_DNA"/>
</dbReference>
<feature type="transmembrane region" description="Helical" evidence="9">
    <location>
        <begin position="340"/>
        <end position="362"/>
    </location>
</feature>
<feature type="transmembrane region" description="Helical" evidence="9">
    <location>
        <begin position="103"/>
        <end position="122"/>
    </location>
</feature>
<protein>
    <submittedName>
        <fullName evidence="11">MFS transporter</fullName>
    </submittedName>
    <submittedName>
        <fullName evidence="12">Predicted arabinose efflux permease, MFS family</fullName>
    </submittedName>
</protein>
<dbReference type="PROSITE" id="PS50850">
    <property type="entry name" value="MFS"/>
    <property type="match status" value="1"/>
</dbReference>
<feature type="transmembrane region" description="Helical" evidence="9">
    <location>
        <begin position="219"/>
        <end position="238"/>
    </location>
</feature>
<proteinExistence type="inferred from homology"/>
<evidence type="ECO:0000256" key="7">
    <source>
        <dbReference type="ARBA" id="ARBA00022989"/>
    </source>
</evidence>
<dbReference type="PANTHER" id="PTHR23535:SF2">
    <property type="entry name" value="SUGAR EFFLUX TRANSPORTER A-RELATED"/>
    <property type="match status" value="1"/>
</dbReference>
<dbReference type="GO" id="GO:0005886">
    <property type="term" value="C:plasma membrane"/>
    <property type="evidence" value="ECO:0007669"/>
    <property type="project" value="UniProtKB-SubCell"/>
</dbReference>
<dbReference type="InterPro" id="IPR011701">
    <property type="entry name" value="MFS"/>
</dbReference>
<keyword evidence="8 9" id="KW-0472">Membrane</keyword>
<keyword evidence="4" id="KW-1003">Cell membrane</keyword>
<reference evidence="12 13" key="1">
    <citation type="submission" date="2016-10" db="EMBL/GenBank/DDBJ databases">
        <authorList>
            <person name="Varghese N."/>
            <person name="Submissions S."/>
        </authorList>
    </citation>
    <scope>NUCLEOTIDE SEQUENCE [LARGE SCALE GENOMIC DNA]</scope>
    <source>
        <strain evidence="12 13">IBRC-M10081</strain>
    </source>
</reference>
<evidence type="ECO:0000259" key="10">
    <source>
        <dbReference type="PROSITE" id="PS50850"/>
    </source>
</evidence>
<feature type="transmembrane region" description="Helical" evidence="9">
    <location>
        <begin position="374"/>
        <end position="393"/>
    </location>
</feature>
<comment type="similarity">
    <text evidence="2">Belongs to the major facilitator superfamily. Set transporter family.</text>
</comment>
<gene>
    <name evidence="11" type="ORF">K8V35_06760</name>
    <name evidence="12" type="ORF">SAMN05192557_1118</name>
</gene>
<dbReference type="EMBL" id="DYYI01000073">
    <property type="protein sequence ID" value="HJE20035.1"/>
    <property type="molecule type" value="Genomic_DNA"/>
</dbReference>
<feature type="transmembrane region" description="Helical" evidence="9">
    <location>
        <begin position="258"/>
        <end position="280"/>
    </location>
</feature>
<feature type="transmembrane region" description="Helical" evidence="9">
    <location>
        <begin position="78"/>
        <end position="97"/>
    </location>
</feature>
<reference evidence="11" key="2">
    <citation type="journal article" date="2021" name="PeerJ">
        <title>Extensive microbial diversity within the chicken gut microbiome revealed by metagenomics and culture.</title>
        <authorList>
            <person name="Gilroy R."/>
            <person name="Ravi A."/>
            <person name="Getino M."/>
            <person name="Pursley I."/>
            <person name="Horton D.L."/>
            <person name="Alikhan N.F."/>
            <person name="Baker D."/>
            <person name="Gharbi K."/>
            <person name="Hall N."/>
            <person name="Watson M."/>
            <person name="Adriaenssens E.M."/>
            <person name="Foster-Nyarko E."/>
            <person name="Jarju S."/>
            <person name="Secka A."/>
            <person name="Antonio M."/>
            <person name="Oren A."/>
            <person name="Chaudhuri R.R."/>
            <person name="La Ragione R."/>
            <person name="Hildebrand F."/>
            <person name="Pallen M.J."/>
        </authorList>
    </citation>
    <scope>NUCLEOTIDE SEQUENCE</scope>
    <source>
        <strain evidence="11">6019</strain>
    </source>
</reference>
<feature type="transmembrane region" description="Helical" evidence="9">
    <location>
        <begin position="312"/>
        <end position="333"/>
    </location>
</feature>
<evidence type="ECO:0000313" key="12">
    <source>
        <dbReference type="EMBL" id="SEV99522.1"/>
    </source>
</evidence>
<feature type="transmembrane region" description="Helical" evidence="9">
    <location>
        <begin position="12"/>
        <end position="36"/>
    </location>
</feature>